<evidence type="ECO:0000256" key="3">
    <source>
        <dbReference type="ARBA" id="ARBA00022692"/>
    </source>
</evidence>
<evidence type="ECO:0000256" key="4">
    <source>
        <dbReference type="ARBA" id="ARBA00022989"/>
    </source>
</evidence>
<keyword evidence="4 6" id="KW-1133">Transmembrane helix</keyword>
<sequence length="437" mass="44020">MILRTFSSLAAAGLAEAVLSSLSLVVLVRATGAETSGRVIFAQSVASVCFLALDPRLDNTVQRYVPLEERRGGQGFALYRRLVRWDVGIRAAAAVLCCAGVATMWLLGLAGDELARMLVLAVAGRAALAANGAVRASFSLADRLHELGLLRLGCAVSAFALSAGGLLAGGPLAYLAGQALGAALAGLLVGALGTRALRARLAPAAPAAGGPLPTGLVSFTVKASGGTALAEVSESGILTVAGLLGGSTLVTVLKVASAPGRLYATMVMPVASMLYPRLARAAAAGQERTLARRDIARASVPLAAAGLLTAAVALPLIGEVLRMVYGREYALVGPVAGVLVAAACVKGLVCWSNVLPLALGRPGWRLAYLAGEGAALLGVLLLARWLSPAPLGTALCFAWGTLAAAVAGAAVWAALLRRISAAAVETTAERAAALASR</sequence>
<feature type="transmembrane region" description="Helical" evidence="6">
    <location>
        <begin position="298"/>
        <end position="317"/>
    </location>
</feature>
<comment type="subcellular location">
    <subcellularLocation>
        <location evidence="1">Cell membrane</location>
        <topology evidence="1">Multi-pass membrane protein</topology>
    </subcellularLocation>
</comment>
<protein>
    <recommendedName>
        <fullName evidence="9">Polysaccharide biosynthesis protein</fullName>
    </recommendedName>
</protein>
<keyword evidence="2" id="KW-1003">Cell membrane</keyword>
<name>A0ABV9CEW1_9ACTN</name>
<dbReference type="Proteomes" id="UP001596004">
    <property type="component" value="Unassembled WGS sequence"/>
</dbReference>
<dbReference type="InterPro" id="IPR050833">
    <property type="entry name" value="Poly_Biosynth_Transport"/>
</dbReference>
<feature type="transmembrane region" description="Helical" evidence="6">
    <location>
        <begin position="87"/>
        <end position="108"/>
    </location>
</feature>
<dbReference type="EMBL" id="JBHSFP010000007">
    <property type="protein sequence ID" value="MFC4531695.1"/>
    <property type="molecule type" value="Genomic_DNA"/>
</dbReference>
<feature type="transmembrane region" description="Helical" evidence="6">
    <location>
        <begin position="114"/>
        <end position="136"/>
    </location>
</feature>
<keyword evidence="3 6" id="KW-0812">Transmembrane</keyword>
<organism evidence="7 8">
    <name type="scientific">Sphaerisporangium dianthi</name>
    <dbReference type="NCBI Taxonomy" id="1436120"/>
    <lineage>
        <taxon>Bacteria</taxon>
        <taxon>Bacillati</taxon>
        <taxon>Actinomycetota</taxon>
        <taxon>Actinomycetes</taxon>
        <taxon>Streptosporangiales</taxon>
        <taxon>Streptosporangiaceae</taxon>
        <taxon>Sphaerisporangium</taxon>
    </lineage>
</organism>
<gene>
    <name evidence="7" type="ORF">ACFO60_13040</name>
</gene>
<proteinExistence type="predicted"/>
<evidence type="ECO:0000256" key="2">
    <source>
        <dbReference type="ARBA" id="ARBA00022475"/>
    </source>
</evidence>
<evidence type="ECO:0000313" key="8">
    <source>
        <dbReference type="Proteomes" id="UP001596004"/>
    </source>
</evidence>
<accession>A0ABV9CEW1</accession>
<evidence type="ECO:0008006" key="9">
    <source>
        <dbReference type="Google" id="ProtNLM"/>
    </source>
</evidence>
<comment type="caution">
    <text evidence="7">The sequence shown here is derived from an EMBL/GenBank/DDBJ whole genome shotgun (WGS) entry which is preliminary data.</text>
</comment>
<feature type="transmembrane region" description="Helical" evidence="6">
    <location>
        <begin position="329"/>
        <end position="354"/>
    </location>
</feature>
<dbReference type="PANTHER" id="PTHR30250">
    <property type="entry name" value="PST FAMILY PREDICTED COLANIC ACID TRANSPORTER"/>
    <property type="match status" value="1"/>
</dbReference>
<dbReference type="RefSeq" id="WP_380840354.1">
    <property type="nucleotide sequence ID" value="NZ_JBHSFP010000007.1"/>
</dbReference>
<reference evidence="8" key="1">
    <citation type="journal article" date="2019" name="Int. J. Syst. Evol. Microbiol.">
        <title>The Global Catalogue of Microorganisms (GCM) 10K type strain sequencing project: providing services to taxonomists for standard genome sequencing and annotation.</title>
        <authorList>
            <consortium name="The Broad Institute Genomics Platform"/>
            <consortium name="The Broad Institute Genome Sequencing Center for Infectious Disease"/>
            <person name="Wu L."/>
            <person name="Ma J."/>
        </authorList>
    </citation>
    <scope>NUCLEOTIDE SEQUENCE [LARGE SCALE GENOMIC DNA]</scope>
    <source>
        <strain evidence="8">CGMCC 4.7132</strain>
    </source>
</reference>
<evidence type="ECO:0000256" key="5">
    <source>
        <dbReference type="ARBA" id="ARBA00023136"/>
    </source>
</evidence>
<keyword evidence="5 6" id="KW-0472">Membrane</keyword>
<feature type="transmembrane region" description="Helical" evidence="6">
    <location>
        <begin position="366"/>
        <end position="386"/>
    </location>
</feature>
<keyword evidence="8" id="KW-1185">Reference proteome</keyword>
<evidence type="ECO:0000256" key="1">
    <source>
        <dbReference type="ARBA" id="ARBA00004651"/>
    </source>
</evidence>
<feature type="transmembrane region" description="Helical" evidence="6">
    <location>
        <begin position="392"/>
        <end position="415"/>
    </location>
</feature>
<evidence type="ECO:0000313" key="7">
    <source>
        <dbReference type="EMBL" id="MFC4531695.1"/>
    </source>
</evidence>
<feature type="transmembrane region" description="Helical" evidence="6">
    <location>
        <begin position="148"/>
        <end position="167"/>
    </location>
</feature>
<evidence type="ECO:0000256" key="6">
    <source>
        <dbReference type="SAM" id="Phobius"/>
    </source>
</evidence>
<dbReference type="PANTHER" id="PTHR30250:SF26">
    <property type="entry name" value="PSMA PROTEIN"/>
    <property type="match status" value="1"/>
</dbReference>
<feature type="transmembrane region" description="Helical" evidence="6">
    <location>
        <begin position="173"/>
        <end position="192"/>
    </location>
</feature>